<dbReference type="CDD" id="cd06170">
    <property type="entry name" value="LuxR_C_like"/>
    <property type="match status" value="1"/>
</dbReference>
<dbReference type="Pfam" id="PF00196">
    <property type="entry name" value="GerE"/>
    <property type="match status" value="1"/>
</dbReference>
<evidence type="ECO:0000256" key="2">
    <source>
        <dbReference type="PROSITE-ProRule" id="PRU00169"/>
    </source>
</evidence>
<keyword evidence="5" id="KW-1185">Reference proteome</keyword>
<proteinExistence type="predicted"/>
<dbReference type="Pfam" id="PF00072">
    <property type="entry name" value="Response_reg"/>
    <property type="match status" value="1"/>
</dbReference>
<dbReference type="PANTHER" id="PTHR43214:SF44">
    <property type="entry name" value="TWO-COMPONENT RESPONSE REGULATOR"/>
    <property type="match status" value="1"/>
</dbReference>
<dbReference type="InterPro" id="IPR001789">
    <property type="entry name" value="Sig_transdc_resp-reg_receiver"/>
</dbReference>
<evidence type="ECO:0000256" key="1">
    <source>
        <dbReference type="ARBA" id="ARBA00023125"/>
    </source>
</evidence>
<organism evidence="4 5">
    <name type="scientific">Aurantimicrobium photophilum</name>
    <dbReference type="NCBI Taxonomy" id="1987356"/>
    <lineage>
        <taxon>Bacteria</taxon>
        <taxon>Bacillati</taxon>
        <taxon>Actinomycetota</taxon>
        <taxon>Actinomycetes</taxon>
        <taxon>Micrococcales</taxon>
        <taxon>Microbacteriaceae</taxon>
        <taxon>Aurantimicrobium</taxon>
    </lineage>
</organism>
<dbReference type="GO" id="GO:0000160">
    <property type="term" value="P:phosphorelay signal transduction system"/>
    <property type="evidence" value="ECO:0007669"/>
    <property type="project" value="InterPro"/>
</dbReference>
<sequence length="216" mass="23653">MIKPRILVVEDDEFTGSLITSALANEGFETRLATSALSAKEALKDFDPDAVLVDIDLGEGPNGIEFVQFVHKSRPGIAPILLSRYGDTVSAGAKDSRIPDGVAYLRKSVIQSTQGLVEAIREAMRGRTTNLRHDKREQGMLHKLTKSQREILHMMAQGLSNKEIAAQRKVSLSSVEQLVSGVFKTFGLTSEDKVVPRVEAIRIFVVESGLPKRPGE</sequence>
<dbReference type="CDD" id="cd00156">
    <property type="entry name" value="REC"/>
    <property type="match status" value="1"/>
</dbReference>
<feature type="domain" description="Response regulatory" evidence="3">
    <location>
        <begin position="5"/>
        <end position="122"/>
    </location>
</feature>
<dbReference type="SMART" id="SM00448">
    <property type="entry name" value="REC"/>
    <property type="match status" value="1"/>
</dbReference>
<dbReference type="GO" id="GO:0003677">
    <property type="term" value="F:DNA binding"/>
    <property type="evidence" value="ECO:0007669"/>
    <property type="project" value="UniProtKB-KW"/>
</dbReference>
<dbReference type="SUPFAM" id="SSF46894">
    <property type="entry name" value="C-terminal effector domain of the bipartite response regulators"/>
    <property type="match status" value="1"/>
</dbReference>
<evidence type="ECO:0000313" key="4">
    <source>
        <dbReference type="EMBL" id="AWR20777.1"/>
    </source>
</evidence>
<dbReference type="Proteomes" id="UP000246894">
    <property type="component" value="Chromosome"/>
</dbReference>
<dbReference type="PANTHER" id="PTHR43214">
    <property type="entry name" value="TWO-COMPONENT RESPONSE REGULATOR"/>
    <property type="match status" value="1"/>
</dbReference>
<dbReference type="SUPFAM" id="SSF52172">
    <property type="entry name" value="CheY-like"/>
    <property type="match status" value="1"/>
</dbReference>
<reference evidence="4 5" key="1">
    <citation type="submission" date="2017-10" db="EMBL/GenBank/DDBJ databases">
        <title>Genome of an Actinobacterium that displays light-enhanced growth.</title>
        <authorList>
            <person name="Maresca J.A."/>
            <person name="Hempel P."/>
            <person name="Shevchenko O."/>
            <person name="Miller K.J."/>
            <person name="Hahn M.W."/>
        </authorList>
    </citation>
    <scope>NUCLEOTIDE SEQUENCE [LARGE SCALE GENOMIC DNA]</scope>
    <source>
        <strain evidence="4 5">MWH-Mo1</strain>
    </source>
</reference>
<dbReference type="SMART" id="SM00421">
    <property type="entry name" value="HTH_LUXR"/>
    <property type="match status" value="1"/>
</dbReference>
<dbReference type="Gene3D" id="1.10.10.10">
    <property type="entry name" value="Winged helix-like DNA-binding domain superfamily/Winged helix DNA-binding domain"/>
    <property type="match status" value="1"/>
</dbReference>
<dbReference type="AlphaFoldDB" id="A0A2Z3RV86"/>
<evidence type="ECO:0000313" key="5">
    <source>
        <dbReference type="Proteomes" id="UP000246894"/>
    </source>
</evidence>
<evidence type="ECO:0000259" key="3">
    <source>
        <dbReference type="PROSITE" id="PS50110"/>
    </source>
</evidence>
<protein>
    <submittedName>
        <fullName evidence="4">Response regulator protein VraR</fullName>
    </submittedName>
</protein>
<dbReference type="EMBL" id="CP023994">
    <property type="protein sequence ID" value="AWR20777.1"/>
    <property type="molecule type" value="Genomic_DNA"/>
</dbReference>
<dbReference type="Gene3D" id="3.40.50.2300">
    <property type="match status" value="1"/>
</dbReference>
<dbReference type="InterPro" id="IPR016032">
    <property type="entry name" value="Sig_transdc_resp-reg_C-effctor"/>
</dbReference>
<feature type="modified residue" description="4-aspartylphosphate" evidence="2">
    <location>
        <position position="54"/>
    </location>
</feature>
<name>A0A2Z3RV86_9MICO</name>
<dbReference type="InterPro" id="IPR039420">
    <property type="entry name" value="WalR-like"/>
</dbReference>
<dbReference type="GO" id="GO:0006355">
    <property type="term" value="P:regulation of DNA-templated transcription"/>
    <property type="evidence" value="ECO:0007669"/>
    <property type="project" value="InterPro"/>
</dbReference>
<keyword evidence="2" id="KW-0597">Phosphoprotein</keyword>
<dbReference type="InterPro" id="IPR036388">
    <property type="entry name" value="WH-like_DNA-bd_sf"/>
</dbReference>
<dbReference type="RefSeq" id="WP_162532621.1">
    <property type="nucleotide sequence ID" value="NZ_CP023994.1"/>
</dbReference>
<accession>A0A2Z3RV86</accession>
<dbReference type="InterPro" id="IPR011006">
    <property type="entry name" value="CheY-like_superfamily"/>
</dbReference>
<gene>
    <name evidence="4" type="ORF">AURMO_00158</name>
</gene>
<dbReference type="PROSITE" id="PS50110">
    <property type="entry name" value="RESPONSE_REGULATORY"/>
    <property type="match status" value="1"/>
</dbReference>
<keyword evidence="1" id="KW-0238">DNA-binding</keyword>
<dbReference type="InterPro" id="IPR000792">
    <property type="entry name" value="Tscrpt_reg_LuxR_C"/>
</dbReference>
<dbReference type="PRINTS" id="PR00038">
    <property type="entry name" value="HTHLUXR"/>
</dbReference>
<dbReference type="KEGG" id="aum:AURMO_00158"/>